<feature type="chain" id="PRO_5038140231" evidence="1">
    <location>
        <begin position="25"/>
        <end position="206"/>
    </location>
</feature>
<sequence>MKQIKSWLLTGLLVSLLAQSITLAQVTQGYNLGDAIADFHLKNVDGRTVSLADYRTQKGLIVVFTSNHCPFSKNYEDRLMALDRKFAPQGYPILAIMPNDPAAYEDDSFDNMKARARDRSYPYAYVIDETQSTARAFGATRTPQVYVLKQTNGQFILEYVGTVDDSPQDSASAQRRYVDEAVSSLLSGRPVQSPITKPIGCAIKWK</sequence>
<name>A0A927B6A8_9BACT</name>
<dbReference type="InterPro" id="IPR013766">
    <property type="entry name" value="Thioredoxin_domain"/>
</dbReference>
<dbReference type="PANTHER" id="PTHR43640:SF1">
    <property type="entry name" value="THIOREDOXIN-DEPENDENT PEROXIREDOXIN"/>
    <property type="match status" value="1"/>
</dbReference>
<dbReference type="AlphaFoldDB" id="A0A927B6A8"/>
<dbReference type="GO" id="GO:0016209">
    <property type="term" value="F:antioxidant activity"/>
    <property type="evidence" value="ECO:0007669"/>
    <property type="project" value="InterPro"/>
</dbReference>
<organism evidence="3 4">
    <name type="scientific">Spirosoma validum</name>
    <dbReference type="NCBI Taxonomy" id="2771355"/>
    <lineage>
        <taxon>Bacteria</taxon>
        <taxon>Pseudomonadati</taxon>
        <taxon>Bacteroidota</taxon>
        <taxon>Cytophagia</taxon>
        <taxon>Cytophagales</taxon>
        <taxon>Cytophagaceae</taxon>
        <taxon>Spirosoma</taxon>
    </lineage>
</organism>
<evidence type="ECO:0000259" key="2">
    <source>
        <dbReference type="PROSITE" id="PS51352"/>
    </source>
</evidence>
<proteinExistence type="predicted"/>
<dbReference type="PANTHER" id="PTHR43640">
    <property type="entry name" value="OS07G0260300 PROTEIN"/>
    <property type="match status" value="1"/>
</dbReference>
<dbReference type="Pfam" id="PF00578">
    <property type="entry name" value="AhpC-TSA"/>
    <property type="match status" value="1"/>
</dbReference>
<keyword evidence="4" id="KW-1185">Reference proteome</keyword>
<dbReference type="InterPro" id="IPR000866">
    <property type="entry name" value="AhpC/TSA"/>
</dbReference>
<protein>
    <submittedName>
        <fullName evidence="3">Thioredoxin family protein</fullName>
    </submittedName>
</protein>
<dbReference type="GO" id="GO:0016491">
    <property type="term" value="F:oxidoreductase activity"/>
    <property type="evidence" value="ECO:0007669"/>
    <property type="project" value="InterPro"/>
</dbReference>
<comment type="caution">
    <text evidence="3">The sequence shown here is derived from an EMBL/GenBank/DDBJ whole genome shotgun (WGS) entry which is preliminary data.</text>
</comment>
<dbReference type="InterPro" id="IPR047262">
    <property type="entry name" value="PRX-like1"/>
</dbReference>
<dbReference type="Proteomes" id="UP000653797">
    <property type="component" value="Unassembled WGS sequence"/>
</dbReference>
<evidence type="ECO:0000313" key="3">
    <source>
        <dbReference type="EMBL" id="MBD2756179.1"/>
    </source>
</evidence>
<dbReference type="EMBL" id="JACXAA010000011">
    <property type="protein sequence ID" value="MBD2756179.1"/>
    <property type="molecule type" value="Genomic_DNA"/>
</dbReference>
<dbReference type="Gene3D" id="3.40.30.10">
    <property type="entry name" value="Glutaredoxin"/>
    <property type="match status" value="1"/>
</dbReference>
<dbReference type="SUPFAM" id="SSF52833">
    <property type="entry name" value="Thioredoxin-like"/>
    <property type="match status" value="1"/>
</dbReference>
<evidence type="ECO:0000313" key="4">
    <source>
        <dbReference type="Proteomes" id="UP000653797"/>
    </source>
</evidence>
<evidence type="ECO:0000256" key="1">
    <source>
        <dbReference type="SAM" id="SignalP"/>
    </source>
</evidence>
<reference evidence="3" key="1">
    <citation type="submission" date="2020-09" db="EMBL/GenBank/DDBJ databases">
        <authorList>
            <person name="Kim M.K."/>
        </authorList>
    </citation>
    <scope>NUCLEOTIDE SEQUENCE</scope>
    <source>
        <strain evidence="3">BT704</strain>
    </source>
</reference>
<gene>
    <name evidence="3" type="ORF">IC230_24995</name>
</gene>
<dbReference type="PROSITE" id="PS51352">
    <property type="entry name" value="THIOREDOXIN_2"/>
    <property type="match status" value="1"/>
</dbReference>
<keyword evidence="1" id="KW-0732">Signal</keyword>
<accession>A0A927B6A8</accession>
<dbReference type="InterPro" id="IPR036249">
    <property type="entry name" value="Thioredoxin-like_sf"/>
</dbReference>
<dbReference type="CDD" id="cd02969">
    <property type="entry name" value="PRX_like1"/>
    <property type="match status" value="1"/>
</dbReference>
<feature type="signal peptide" evidence="1">
    <location>
        <begin position="1"/>
        <end position="24"/>
    </location>
</feature>
<dbReference type="RefSeq" id="WP_191041802.1">
    <property type="nucleotide sequence ID" value="NZ_JACXAA010000011.1"/>
</dbReference>
<feature type="domain" description="Thioredoxin" evidence="2">
    <location>
        <begin position="30"/>
        <end position="183"/>
    </location>
</feature>